<organism evidence="2 3">
    <name type="scientific">Mucilaginibacter defluvii</name>
    <dbReference type="NCBI Taxonomy" id="1196019"/>
    <lineage>
        <taxon>Bacteria</taxon>
        <taxon>Pseudomonadati</taxon>
        <taxon>Bacteroidota</taxon>
        <taxon>Sphingobacteriia</taxon>
        <taxon>Sphingobacteriales</taxon>
        <taxon>Sphingobacteriaceae</taxon>
        <taxon>Mucilaginibacter</taxon>
    </lineage>
</organism>
<reference evidence="3" key="1">
    <citation type="journal article" date="2019" name="Int. J. Syst. Evol. Microbiol.">
        <title>The Global Catalogue of Microorganisms (GCM) 10K type strain sequencing project: providing services to taxonomists for standard genome sequencing and annotation.</title>
        <authorList>
            <consortium name="The Broad Institute Genomics Platform"/>
            <consortium name="The Broad Institute Genome Sequencing Center for Infectious Disease"/>
            <person name="Wu L."/>
            <person name="Ma J."/>
        </authorList>
    </citation>
    <scope>NUCLEOTIDE SEQUENCE [LARGE SCALE GENOMIC DNA]</scope>
    <source>
        <strain evidence="3">JCM 18283</strain>
    </source>
</reference>
<dbReference type="Proteomes" id="UP001501436">
    <property type="component" value="Unassembled WGS sequence"/>
</dbReference>
<keyword evidence="1" id="KW-0812">Transmembrane</keyword>
<dbReference type="RefSeq" id="WP_345334422.1">
    <property type="nucleotide sequence ID" value="NZ_BAABJI010000004.1"/>
</dbReference>
<gene>
    <name evidence="2" type="ORF">GCM10023313_40690</name>
</gene>
<evidence type="ECO:0000313" key="2">
    <source>
        <dbReference type="EMBL" id="GAA4931546.1"/>
    </source>
</evidence>
<comment type="caution">
    <text evidence="2">The sequence shown here is derived from an EMBL/GenBank/DDBJ whole genome shotgun (WGS) entry which is preliminary data.</text>
</comment>
<evidence type="ECO:0000256" key="1">
    <source>
        <dbReference type="SAM" id="Phobius"/>
    </source>
</evidence>
<name>A0ABP9GAV4_9SPHI</name>
<protein>
    <submittedName>
        <fullName evidence="2">Uncharacterized protein</fullName>
    </submittedName>
</protein>
<feature type="transmembrane region" description="Helical" evidence="1">
    <location>
        <begin position="31"/>
        <end position="53"/>
    </location>
</feature>
<evidence type="ECO:0000313" key="3">
    <source>
        <dbReference type="Proteomes" id="UP001501436"/>
    </source>
</evidence>
<keyword evidence="3" id="KW-1185">Reference proteome</keyword>
<keyword evidence="1" id="KW-1133">Transmembrane helix</keyword>
<keyword evidence="1" id="KW-0472">Membrane</keyword>
<feature type="transmembrane region" description="Helical" evidence="1">
    <location>
        <begin position="7"/>
        <end position="25"/>
    </location>
</feature>
<dbReference type="EMBL" id="BAABJI010000004">
    <property type="protein sequence ID" value="GAA4931546.1"/>
    <property type="molecule type" value="Genomic_DNA"/>
</dbReference>
<sequence>MKRFAKYLFFLAVAFLSILLCVVFYRDHPDVQAVFYIPAVNVLLYSLIADNLFPYKNVTDRKRMIARARQEF</sequence>
<proteinExistence type="predicted"/>
<accession>A0ABP9GAV4</accession>